<evidence type="ECO:0000313" key="4">
    <source>
        <dbReference type="EMBL" id="GAA5102568.1"/>
    </source>
</evidence>
<reference evidence="5" key="1">
    <citation type="journal article" date="2019" name="Int. J. Syst. Evol. Microbiol.">
        <title>The Global Catalogue of Microorganisms (GCM) 10K type strain sequencing project: providing services to taxonomists for standard genome sequencing and annotation.</title>
        <authorList>
            <consortium name="The Broad Institute Genomics Platform"/>
            <consortium name="The Broad Institute Genome Sequencing Center for Infectious Disease"/>
            <person name="Wu L."/>
            <person name="Ma J."/>
        </authorList>
    </citation>
    <scope>NUCLEOTIDE SEQUENCE [LARGE SCALE GENOMIC DNA]</scope>
    <source>
        <strain evidence="5">JCM 17706</strain>
    </source>
</reference>
<accession>A0ABP9MYJ9</accession>
<dbReference type="Gene3D" id="2.40.128.130">
    <property type="entry name" value="Autotransporter beta-domain"/>
    <property type="match status" value="1"/>
</dbReference>
<dbReference type="RefSeq" id="WP_345097366.1">
    <property type="nucleotide sequence ID" value="NZ_BAABIY010000096.1"/>
</dbReference>
<feature type="compositionally biased region" description="Polar residues" evidence="1">
    <location>
        <begin position="74"/>
        <end position="91"/>
    </location>
</feature>
<dbReference type="SMART" id="SM00869">
    <property type="entry name" value="Autotransporter"/>
    <property type="match status" value="1"/>
</dbReference>
<dbReference type="InterPro" id="IPR036709">
    <property type="entry name" value="Autotransporte_beta_dom_sf"/>
</dbReference>
<protein>
    <recommendedName>
        <fullName evidence="3">Autotransporter domain-containing protein</fullName>
    </recommendedName>
</protein>
<evidence type="ECO:0000256" key="2">
    <source>
        <dbReference type="SAM" id="SignalP"/>
    </source>
</evidence>
<feature type="signal peptide" evidence="2">
    <location>
        <begin position="1"/>
        <end position="24"/>
    </location>
</feature>
<keyword evidence="2" id="KW-0732">Signal</keyword>
<dbReference type="EMBL" id="BAABIY010000096">
    <property type="protein sequence ID" value="GAA5102568.1"/>
    <property type="molecule type" value="Genomic_DNA"/>
</dbReference>
<dbReference type="SUPFAM" id="SSF103515">
    <property type="entry name" value="Autotransporter"/>
    <property type="match status" value="1"/>
</dbReference>
<dbReference type="Pfam" id="PF03797">
    <property type="entry name" value="Autotransporter"/>
    <property type="match status" value="1"/>
</dbReference>
<dbReference type="NCBIfam" id="TIGR01414">
    <property type="entry name" value="autotrans_barl"/>
    <property type="match status" value="1"/>
</dbReference>
<gene>
    <name evidence="4" type="ORF">GCM10023260_14550</name>
</gene>
<feature type="compositionally biased region" description="Low complexity" evidence="1">
    <location>
        <begin position="104"/>
        <end position="129"/>
    </location>
</feature>
<proteinExistence type="predicted"/>
<comment type="caution">
    <text evidence="4">The sequence shown here is derived from an EMBL/GenBank/DDBJ whole genome shotgun (WGS) entry which is preliminary data.</text>
</comment>
<dbReference type="InterPro" id="IPR012332">
    <property type="entry name" value="Autotransporter_pectin_lyase_C"/>
</dbReference>
<evidence type="ECO:0000259" key="3">
    <source>
        <dbReference type="PROSITE" id="PS51208"/>
    </source>
</evidence>
<feature type="compositionally biased region" description="Polar residues" evidence="1">
    <location>
        <begin position="147"/>
        <end position="157"/>
    </location>
</feature>
<feature type="region of interest" description="Disordered" evidence="1">
    <location>
        <begin position="48"/>
        <end position="165"/>
    </location>
</feature>
<feature type="domain" description="Autotransporter" evidence="3">
    <location>
        <begin position="693"/>
        <end position="971"/>
    </location>
</feature>
<keyword evidence="5" id="KW-1185">Reference proteome</keyword>
<name>A0ABP9MYJ9_9HYPH</name>
<evidence type="ECO:0000313" key="5">
    <source>
        <dbReference type="Proteomes" id="UP001501525"/>
    </source>
</evidence>
<dbReference type="Gene3D" id="2.160.20.20">
    <property type="match status" value="1"/>
</dbReference>
<dbReference type="InterPro" id="IPR005546">
    <property type="entry name" value="Autotransporte_beta"/>
</dbReference>
<dbReference type="PROSITE" id="PS51208">
    <property type="entry name" value="AUTOTRANSPORTER"/>
    <property type="match status" value="1"/>
</dbReference>
<evidence type="ECO:0000256" key="1">
    <source>
        <dbReference type="SAM" id="MobiDB-lite"/>
    </source>
</evidence>
<dbReference type="SUPFAM" id="SSF51126">
    <property type="entry name" value="Pectin lyase-like"/>
    <property type="match status" value="1"/>
</dbReference>
<dbReference type="Proteomes" id="UP001501525">
    <property type="component" value="Unassembled WGS sequence"/>
</dbReference>
<dbReference type="InterPro" id="IPR011050">
    <property type="entry name" value="Pectin_lyase_fold/virulence"/>
</dbReference>
<dbReference type="InterPro" id="IPR006315">
    <property type="entry name" value="OM_autotransptr_brl_dom"/>
</dbReference>
<feature type="chain" id="PRO_5047282194" description="Autotransporter domain-containing protein" evidence="2">
    <location>
        <begin position="25"/>
        <end position="971"/>
    </location>
</feature>
<organism evidence="4 5">
    <name type="scientific">Bartonella acomydis</name>
    <dbReference type="NCBI Taxonomy" id="686234"/>
    <lineage>
        <taxon>Bacteria</taxon>
        <taxon>Pseudomonadati</taxon>
        <taxon>Pseudomonadota</taxon>
        <taxon>Alphaproteobacteria</taxon>
        <taxon>Hyphomicrobiales</taxon>
        <taxon>Bartonellaceae</taxon>
        <taxon>Bartonella</taxon>
    </lineage>
</organism>
<sequence length="971" mass="104891">MKKSFLLYTVSGVLFCSSSSLSYAFPGVFLLPNAKPSFAQLISESKREASTSTNGMPLLTKVASTGGQGGVQAKSPSSGTNPQPTADNAMTSAAPVVKSRRRPTLSSSSTPPTTEGTLSSSSISSQSVSKNPTPEASTKPEAITRPASETQAALTRSETAKRVGEEPSAAFALPSALRPVAGSLPIVAKEMVKLADGGQSISVKSEPKQSAPVQLEKPEQGESIKIEVADGKTVTFQNAKIQDDFFAVHAEGKNSLVKIQEGTVSAKFVALSASNEGAIDATRITATAETAGLLSVNGKISLKDSTINVTGDYETSGIVFQKNPYYAPEKPHAPSAEQKANTVQEQNFANTVIFDKTKLFVENGVGISIYGLDKDAEVSLKDSEIRADLLLKNTKREQPHAQTFTLTTNHSHLEGRVRTLEENKTIFDLTNGTKWLLKANKNMLNNDKDSSDYVQFAVDEKSYSNLSKLSLTDSMIEFAEPTAGQFQTLLVGLNPQQENTEQDTTAVYSAKGTAEIYLNSRWSNHSPVSEQKTDRLVIHGDVSGATKVHINLLEKDKKLTDSSSVWGEQMASLPLEAQGISVIQVSGKADENSFRLAGDYITMGGLPYKYTLNAYAPGASHENQNLFGKNDRDFWDFRLQNAYLDKDKKIRALLPQVANYLVMPGALFSAGFTDVNKQNTLLDNLYTTVFEAKNKEKNSIFLSSYGEKVTLSSHRDPLHYGYGADINYGALQIGIVLATLEGKDINTHFGLLGSYGKLAFTPKDMQDSEKTTLDKWSLTAYSGLQHRNGVYVNALLSYGALKGNITTALIGNAAKLDGSKTLNMSATIGQKLATGMEGFLFEPQMQFIYQKLTFDIISDANNLAVDMGNPHQWLVRVGGRLTQTLNTTEEGNAFSFYGKLNVIKAFADGKTIKIADTFHLDSIGSSIEGGIGVNAFLSSNIALHGDISYRQKLQKAGVSGTNFSGGIRYHF</sequence>